<dbReference type="AlphaFoldDB" id="A0A0D9AU96"/>
<sequence length="112" mass="11928">MTIRVPLRGLLGVALATSTAAVLAQPADQALIERGEYLTRAADCLACHVTEGGEPYAGGLPVKLPFGTLYTTNITPDKETGIGNWSDDEFVEAMQQDGAEAPCMRWCGDRIS</sequence>
<feature type="signal peptide" evidence="1">
    <location>
        <begin position="1"/>
        <end position="24"/>
    </location>
</feature>
<dbReference type="PANTHER" id="PTHR35008">
    <property type="entry name" value="BLL4482 PROTEIN-RELATED"/>
    <property type="match status" value="1"/>
</dbReference>
<dbReference type="GO" id="GO:0020037">
    <property type="term" value="F:heme binding"/>
    <property type="evidence" value="ECO:0007669"/>
    <property type="project" value="InterPro"/>
</dbReference>
<evidence type="ECO:0000313" key="2">
    <source>
        <dbReference type="EMBL" id="KJH84583.1"/>
    </source>
</evidence>
<keyword evidence="1" id="KW-0732">Signal</keyword>
<dbReference type="PANTHER" id="PTHR35008:SF4">
    <property type="entry name" value="BLL4482 PROTEIN"/>
    <property type="match status" value="1"/>
</dbReference>
<dbReference type="EMBL" id="JYHV01000006">
    <property type="protein sequence ID" value="KJH84583.1"/>
    <property type="molecule type" value="Genomic_DNA"/>
</dbReference>
<organism evidence="2 3">
    <name type="scientific">Stutzerimonas stutzeri</name>
    <name type="common">Pseudomonas stutzeri</name>
    <dbReference type="NCBI Taxonomy" id="316"/>
    <lineage>
        <taxon>Bacteria</taxon>
        <taxon>Pseudomonadati</taxon>
        <taxon>Pseudomonadota</taxon>
        <taxon>Gammaproteobacteria</taxon>
        <taxon>Pseudomonadales</taxon>
        <taxon>Pseudomonadaceae</taxon>
        <taxon>Stutzerimonas</taxon>
    </lineage>
</organism>
<evidence type="ECO:0000256" key="1">
    <source>
        <dbReference type="SAM" id="SignalP"/>
    </source>
</evidence>
<reference evidence="2 3" key="1">
    <citation type="submission" date="2015-02" db="EMBL/GenBank/DDBJ databases">
        <title>Draft genome sequence of Pseudomonas stutzeri NT0128 isolated from wheat (Triticum turgidum) rhizosphere.</title>
        <authorList>
            <person name="Tovi N."/>
            <person name="Frenk S."/>
            <person name="Hadar Y."/>
            <person name="Minz D."/>
        </authorList>
    </citation>
    <scope>NUCLEOTIDE SEQUENCE [LARGE SCALE GENOMIC DNA]</scope>
    <source>
        <strain evidence="2 3">NT0128</strain>
    </source>
</reference>
<proteinExistence type="predicted"/>
<dbReference type="GO" id="GO:0009055">
    <property type="term" value="F:electron transfer activity"/>
    <property type="evidence" value="ECO:0007669"/>
    <property type="project" value="InterPro"/>
</dbReference>
<name>A0A0D9AU96_STUST</name>
<comment type="caution">
    <text evidence="2">The sequence shown here is derived from an EMBL/GenBank/DDBJ whole genome shotgun (WGS) entry which is preliminary data.</text>
</comment>
<protein>
    <submittedName>
        <fullName evidence="2">Uncharacterized protein</fullName>
    </submittedName>
</protein>
<accession>A0A0D9AU96</accession>
<gene>
    <name evidence="2" type="ORF">UF78_01970</name>
</gene>
<dbReference type="InterPro" id="IPR051459">
    <property type="entry name" value="Cytochrome_c-type_DH"/>
</dbReference>
<evidence type="ECO:0000313" key="3">
    <source>
        <dbReference type="Proteomes" id="UP000032487"/>
    </source>
</evidence>
<dbReference type="SUPFAM" id="SSF46626">
    <property type="entry name" value="Cytochrome c"/>
    <property type="match status" value="1"/>
</dbReference>
<dbReference type="InterPro" id="IPR036909">
    <property type="entry name" value="Cyt_c-like_dom_sf"/>
</dbReference>
<dbReference type="Proteomes" id="UP000032487">
    <property type="component" value="Unassembled WGS sequence"/>
</dbReference>
<dbReference type="PATRIC" id="fig|316.101.peg.21"/>
<feature type="chain" id="PRO_5002338311" evidence="1">
    <location>
        <begin position="25"/>
        <end position="112"/>
    </location>
</feature>